<dbReference type="EC" id="4.1.1.17" evidence="7"/>
<gene>
    <name evidence="12" type="ORF">EV383_0692</name>
</gene>
<reference evidence="12 13" key="1">
    <citation type="submission" date="2019-02" db="EMBL/GenBank/DDBJ databases">
        <title>Sequencing the genomes of 1000 actinobacteria strains.</title>
        <authorList>
            <person name="Klenk H.-P."/>
        </authorList>
    </citation>
    <scope>NUCLEOTIDE SEQUENCE [LARGE SCALE GENOMIC DNA]</scope>
    <source>
        <strain evidence="12 13">DSM 45779</strain>
    </source>
</reference>
<accession>A0A4Q7UQ23</accession>
<keyword evidence="4 9" id="KW-0663">Pyridoxal phosphate</keyword>
<dbReference type="PROSITE" id="PS00878">
    <property type="entry name" value="ODR_DC_2_1"/>
    <property type="match status" value="1"/>
</dbReference>
<evidence type="ECO:0000256" key="4">
    <source>
        <dbReference type="ARBA" id="ARBA00022898"/>
    </source>
</evidence>
<evidence type="ECO:0000259" key="11">
    <source>
        <dbReference type="Pfam" id="PF02784"/>
    </source>
</evidence>
<organism evidence="12 13">
    <name type="scientific">Pseudonocardia sediminis</name>
    <dbReference type="NCBI Taxonomy" id="1397368"/>
    <lineage>
        <taxon>Bacteria</taxon>
        <taxon>Bacillati</taxon>
        <taxon>Actinomycetota</taxon>
        <taxon>Actinomycetes</taxon>
        <taxon>Pseudonocardiales</taxon>
        <taxon>Pseudonocardiaceae</taxon>
        <taxon>Pseudonocardia</taxon>
    </lineage>
</organism>
<dbReference type="SUPFAM" id="SSF50621">
    <property type="entry name" value="Alanine racemase C-terminal domain-like"/>
    <property type="match status" value="1"/>
</dbReference>
<dbReference type="PANTHER" id="PTHR11482:SF6">
    <property type="entry name" value="ORNITHINE DECARBOXYLASE 1-RELATED"/>
    <property type="match status" value="1"/>
</dbReference>
<dbReference type="InterPro" id="IPR022653">
    <property type="entry name" value="De-COase2_pyr-phos_BS"/>
</dbReference>
<keyword evidence="3" id="KW-0210">Decarboxylase</keyword>
<dbReference type="GO" id="GO:0033387">
    <property type="term" value="P:putrescine biosynthetic process from arginine, via ornithine"/>
    <property type="evidence" value="ECO:0007669"/>
    <property type="project" value="TreeGrafter"/>
</dbReference>
<dbReference type="Proteomes" id="UP000291591">
    <property type="component" value="Unassembled WGS sequence"/>
</dbReference>
<feature type="modified residue" description="N6-(pyridoxal phosphate)lysine" evidence="9">
    <location>
        <position position="57"/>
    </location>
</feature>
<dbReference type="PANTHER" id="PTHR11482">
    <property type="entry name" value="ARGININE/DIAMINOPIMELATE/ORNITHINE DECARBOXYLASE"/>
    <property type="match status" value="1"/>
</dbReference>
<dbReference type="InterPro" id="IPR000183">
    <property type="entry name" value="Orn/DAP/Arg_de-COase"/>
</dbReference>
<dbReference type="InterPro" id="IPR029066">
    <property type="entry name" value="PLP-binding_barrel"/>
</dbReference>
<dbReference type="FunFam" id="2.40.37.10:FF:000004">
    <property type="entry name" value="Ornithine decarboxylase"/>
    <property type="match status" value="1"/>
</dbReference>
<evidence type="ECO:0000256" key="10">
    <source>
        <dbReference type="SAM" id="MobiDB-lite"/>
    </source>
</evidence>
<dbReference type="GO" id="GO:0005737">
    <property type="term" value="C:cytoplasm"/>
    <property type="evidence" value="ECO:0007669"/>
    <property type="project" value="TreeGrafter"/>
</dbReference>
<evidence type="ECO:0000256" key="5">
    <source>
        <dbReference type="ARBA" id="ARBA00023239"/>
    </source>
</evidence>
<dbReference type="InterPro" id="IPR002433">
    <property type="entry name" value="Orn_de-COase"/>
</dbReference>
<keyword evidence="5" id="KW-0456">Lyase</keyword>
<dbReference type="InterPro" id="IPR022644">
    <property type="entry name" value="De-COase2_N"/>
</dbReference>
<feature type="active site" description="Proton donor" evidence="9">
    <location>
        <position position="334"/>
    </location>
</feature>
<dbReference type="PRINTS" id="PR01179">
    <property type="entry name" value="ODADCRBXLASE"/>
</dbReference>
<feature type="domain" description="Orn/DAP/Arg decarboxylase 2 N-terminal" evidence="11">
    <location>
        <begin position="34"/>
        <end position="269"/>
    </location>
</feature>
<evidence type="ECO:0000256" key="9">
    <source>
        <dbReference type="PIRSR" id="PIRSR600183-50"/>
    </source>
</evidence>
<evidence type="ECO:0000256" key="8">
    <source>
        <dbReference type="ARBA" id="ARBA00049127"/>
    </source>
</evidence>
<dbReference type="SUPFAM" id="SSF51419">
    <property type="entry name" value="PLP-binding barrel"/>
    <property type="match status" value="1"/>
</dbReference>
<evidence type="ECO:0000256" key="1">
    <source>
        <dbReference type="ARBA" id="ARBA00001933"/>
    </source>
</evidence>
<name>A0A4Q7UQ23_PSEST</name>
<sequence>MSTAHDTSARRDPSITAGHDGTAPRTPYLILDLAAVRARYRLLSSLVPGARIHYAVKANPAPQVIATLVRAGSCFDVASRPEIELCLSAGARAEDISYGSTVKKCSDIAFAHENGVRRFAFDSLAELHKIAEYAPGADVFGRLRSDGQGSVFPLDGKFGSPAGLVADLLVEARRLGLNPVGVSFHVGSQQLDPYAWGPSIASTAEIFDKVAAAGIRLGVINLGGGLPGTYGPEVPPLAEYGRAIDECLERAFGANRPEVMIEPGRSMVADAGTLHSEVVLVSRRDGSAGARWVYLDVGRFGGLAETEGELIHYPMRTAHDGEPSAPVVLAGPTCDSADVLYRHHPYLLPESLRAGDRVQLLCTGAYTVSYSSVGFNGFGPLTCRCVDSPDAAGA</sequence>
<evidence type="ECO:0000256" key="6">
    <source>
        <dbReference type="ARBA" id="ARBA00034115"/>
    </source>
</evidence>
<protein>
    <recommendedName>
        <fullName evidence="7">ornithine decarboxylase</fullName>
        <ecNumber evidence="7">4.1.1.17</ecNumber>
    </recommendedName>
</protein>
<dbReference type="GO" id="GO:0004586">
    <property type="term" value="F:ornithine decarboxylase activity"/>
    <property type="evidence" value="ECO:0007669"/>
    <property type="project" value="UniProtKB-EC"/>
</dbReference>
<dbReference type="Pfam" id="PF02784">
    <property type="entry name" value="Orn_Arg_deC_N"/>
    <property type="match status" value="1"/>
</dbReference>
<evidence type="ECO:0000313" key="13">
    <source>
        <dbReference type="Proteomes" id="UP000291591"/>
    </source>
</evidence>
<comment type="catalytic activity">
    <reaction evidence="8">
        <text>L-ornithine + H(+) = putrescine + CO2</text>
        <dbReference type="Rhea" id="RHEA:22964"/>
        <dbReference type="ChEBI" id="CHEBI:15378"/>
        <dbReference type="ChEBI" id="CHEBI:16526"/>
        <dbReference type="ChEBI" id="CHEBI:46911"/>
        <dbReference type="ChEBI" id="CHEBI:326268"/>
        <dbReference type="EC" id="4.1.1.17"/>
    </reaction>
</comment>
<evidence type="ECO:0000313" key="12">
    <source>
        <dbReference type="EMBL" id="RZT83867.1"/>
    </source>
</evidence>
<dbReference type="AlphaFoldDB" id="A0A4Q7UQ23"/>
<feature type="region of interest" description="Disordered" evidence="10">
    <location>
        <begin position="1"/>
        <end position="20"/>
    </location>
</feature>
<dbReference type="OrthoDB" id="9802241at2"/>
<dbReference type="FunFam" id="3.20.20.10:FF:000008">
    <property type="entry name" value="Ornithine decarboxylase"/>
    <property type="match status" value="1"/>
</dbReference>
<proteinExistence type="inferred from homology"/>
<dbReference type="EMBL" id="SHKL01000001">
    <property type="protein sequence ID" value="RZT83867.1"/>
    <property type="molecule type" value="Genomic_DNA"/>
</dbReference>
<evidence type="ECO:0000256" key="3">
    <source>
        <dbReference type="ARBA" id="ARBA00022793"/>
    </source>
</evidence>
<evidence type="ECO:0000256" key="7">
    <source>
        <dbReference type="ARBA" id="ARBA00034138"/>
    </source>
</evidence>
<dbReference type="PRINTS" id="PR01182">
    <property type="entry name" value="ORNDCRBXLASE"/>
</dbReference>
<comment type="pathway">
    <text evidence="6">Amine and polyamine biosynthesis; putrescine biosynthesis via L-ornithine pathway; putrescine from L-ornithine: step 1/1.</text>
</comment>
<dbReference type="InterPro" id="IPR009006">
    <property type="entry name" value="Ala_racemase/Decarboxylase_C"/>
</dbReference>
<comment type="similarity">
    <text evidence="2">Belongs to the Orn/Lys/Arg decarboxylase class-II family.</text>
</comment>
<dbReference type="RefSeq" id="WP_130288565.1">
    <property type="nucleotide sequence ID" value="NZ_SHKL01000001.1"/>
</dbReference>
<comment type="cofactor">
    <cofactor evidence="1 9">
        <name>pyridoxal 5'-phosphate</name>
        <dbReference type="ChEBI" id="CHEBI:597326"/>
    </cofactor>
</comment>
<comment type="caution">
    <text evidence="12">The sequence shown here is derived from an EMBL/GenBank/DDBJ whole genome shotgun (WGS) entry which is preliminary data.</text>
</comment>
<dbReference type="Gene3D" id="3.20.20.10">
    <property type="entry name" value="Alanine racemase"/>
    <property type="match status" value="1"/>
</dbReference>
<dbReference type="CDD" id="cd00622">
    <property type="entry name" value="PLPDE_III_ODC"/>
    <property type="match status" value="1"/>
</dbReference>
<evidence type="ECO:0000256" key="2">
    <source>
        <dbReference type="ARBA" id="ARBA00008872"/>
    </source>
</evidence>
<dbReference type="Gene3D" id="2.40.37.10">
    <property type="entry name" value="Lyase, Ornithine Decarboxylase, Chain A, domain 1"/>
    <property type="match status" value="1"/>
</dbReference>
<keyword evidence="13" id="KW-1185">Reference proteome</keyword>